<evidence type="ECO:0000256" key="4">
    <source>
        <dbReference type="ARBA" id="ARBA00024446"/>
    </source>
</evidence>
<dbReference type="EC" id="4.3.1.7" evidence="5"/>
<comment type="subcellular location">
    <subcellularLocation>
        <location evidence="5">Bacterial microcompartment</location>
    </subcellularLocation>
</comment>
<dbReference type="eggNOG" id="COG4302">
    <property type="taxonomic scope" value="Bacteria"/>
</dbReference>
<keyword evidence="2 5" id="KW-0456">Lyase</keyword>
<comment type="pathway">
    <text evidence="5">Amine and polyamine degradation; ethanolamine degradation.</text>
</comment>
<dbReference type="Proteomes" id="UP000008718">
    <property type="component" value="Chromosome"/>
</dbReference>
<dbReference type="Pfam" id="PF05985">
    <property type="entry name" value="EutC"/>
    <property type="match status" value="1"/>
</dbReference>
<dbReference type="GO" id="GO:0046336">
    <property type="term" value="P:ethanolamine catabolic process"/>
    <property type="evidence" value="ECO:0007669"/>
    <property type="project" value="UniProtKB-UniRule"/>
</dbReference>
<dbReference type="HOGENOM" id="CLU_068224_1_0_10"/>
<dbReference type="PANTHER" id="PTHR39330:SF1">
    <property type="entry name" value="ETHANOLAMINE AMMONIA-LYASE SMALL SUBUNIT"/>
    <property type="match status" value="1"/>
</dbReference>
<comment type="function">
    <text evidence="5">Catalyzes the deamination of various vicinal amino-alcohols to oxo compounds. Allows this organism to utilize ethanolamine as the sole source of nitrogen and carbon in the presence of external vitamin B12.</text>
</comment>
<gene>
    <name evidence="5" type="primary">eutC</name>
    <name evidence="6" type="ordered locus">Palpr_0158</name>
</gene>
<comment type="similarity">
    <text evidence="5">Belongs to the EutC family.</text>
</comment>
<keyword evidence="4 5" id="KW-1283">Bacterial microcompartment</keyword>
<name>E4T0G1_PALPW</name>
<evidence type="ECO:0000256" key="2">
    <source>
        <dbReference type="ARBA" id="ARBA00023239"/>
    </source>
</evidence>
<comment type="catalytic activity">
    <reaction evidence="5">
        <text>ethanolamine = acetaldehyde + NH4(+)</text>
        <dbReference type="Rhea" id="RHEA:15313"/>
        <dbReference type="ChEBI" id="CHEBI:15343"/>
        <dbReference type="ChEBI" id="CHEBI:28938"/>
        <dbReference type="ChEBI" id="CHEBI:57603"/>
        <dbReference type="EC" id="4.3.1.7"/>
    </reaction>
</comment>
<keyword evidence="3 5" id="KW-0170">Cobalt</keyword>
<dbReference type="GO" id="GO:0008851">
    <property type="term" value="F:ethanolamine ammonia-lyase activity"/>
    <property type="evidence" value="ECO:0007669"/>
    <property type="project" value="UniProtKB-UniRule"/>
</dbReference>
<keyword evidence="7" id="KW-1185">Reference proteome</keyword>
<dbReference type="GO" id="GO:0031419">
    <property type="term" value="F:cobalamin binding"/>
    <property type="evidence" value="ECO:0007669"/>
    <property type="project" value="UniProtKB-UniRule"/>
</dbReference>
<dbReference type="NCBIfam" id="NF003971">
    <property type="entry name" value="PRK05465.1"/>
    <property type="match status" value="1"/>
</dbReference>
<dbReference type="UniPathway" id="UPA00560"/>
<dbReference type="Gene3D" id="3.40.50.11240">
    <property type="entry name" value="Ethanolamine ammonia-lyase light chain (EutC)"/>
    <property type="match status" value="1"/>
</dbReference>
<reference key="1">
    <citation type="submission" date="2010-11" db="EMBL/GenBank/DDBJ databases">
        <title>The complete genome of Paludibacter propionicigenes DSM 17365.</title>
        <authorList>
            <consortium name="US DOE Joint Genome Institute (JGI-PGF)"/>
            <person name="Lucas S."/>
            <person name="Copeland A."/>
            <person name="Lapidus A."/>
            <person name="Bruce D."/>
            <person name="Goodwin L."/>
            <person name="Pitluck S."/>
            <person name="Kyrpides N."/>
            <person name="Mavromatis K."/>
            <person name="Ivanova N."/>
            <person name="Munk A.C."/>
            <person name="Brettin T."/>
            <person name="Detter J.C."/>
            <person name="Han C."/>
            <person name="Tapia R."/>
            <person name="Land M."/>
            <person name="Hauser L."/>
            <person name="Markowitz V."/>
            <person name="Cheng J.-F."/>
            <person name="Hugenholtz P."/>
            <person name="Woyke T."/>
            <person name="Wu D."/>
            <person name="Gronow S."/>
            <person name="Wellnitz S."/>
            <person name="Brambilla E."/>
            <person name="Klenk H.-P."/>
            <person name="Eisen J.A."/>
        </authorList>
    </citation>
    <scope>NUCLEOTIDE SEQUENCE</scope>
    <source>
        <strain>WB4</strain>
    </source>
</reference>
<organism evidence="6 7">
    <name type="scientific">Paludibacter propionicigenes (strain DSM 17365 / JCM 13257 / WB4)</name>
    <dbReference type="NCBI Taxonomy" id="694427"/>
    <lineage>
        <taxon>Bacteria</taxon>
        <taxon>Pseudomonadati</taxon>
        <taxon>Bacteroidota</taxon>
        <taxon>Bacteroidia</taxon>
        <taxon>Bacteroidales</taxon>
        <taxon>Paludibacteraceae</taxon>
        <taxon>Paludibacter</taxon>
    </lineage>
</organism>
<dbReference type="InterPro" id="IPR042255">
    <property type="entry name" value="EutC_N"/>
</dbReference>
<dbReference type="PANTHER" id="PTHR39330">
    <property type="entry name" value="ETHANOLAMINE AMMONIA-LYASE LIGHT CHAIN"/>
    <property type="match status" value="1"/>
</dbReference>
<feature type="binding site" evidence="5">
    <location>
        <position position="162"/>
    </location>
    <ligand>
        <name>adenosylcob(III)alamin</name>
        <dbReference type="ChEBI" id="CHEBI:18408"/>
    </ligand>
</feature>
<comment type="subunit">
    <text evidence="5">The basic unit is a heterodimer which dimerizes to form tetramers. The heterotetramers trimerize; 6 large subunits form a core ring with 6 small subunits projecting outwards.</text>
</comment>
<evidence type="ECO:0000313" key="6">
    <source>
        <dbReference type="EMBL" id="ADQ78320.1"/>
    </source>
</evidence>
<feature type="binding site" evidence="5">
    <location>
        <position position="212"/>
    </location>
    <ligand>
        <name>adenosylcob(III)alamin</name>
        <dbReference type="ChEBI" id="CHEBI:18408"/>
    </ligand>
</feature>
<dbReference type="GO" id="GO:0006520">
    <property type="term" value="P:amino acid metabolic process"/>
    <property type="evidence" value="ECO:0007669"/>
    <property type="project" value="InterPro"/>
</dbReference>
<evidence type="ECO:0000256" key="1">
    <source>
        <dbReference type="ARBA" id="ARBA00022628"/>
    </source>
</evidence>
<dbReference type="HAMAP" id="MF_00601">
    <property type="entry name" value="EutC"/>
    <property type="match status" value="1"/>
</dbReference>
<evidence type="ECO:0000313" key="7">
    <source>
        <dbReference type="Proteomes" id="UP000008718"/>
    </source>
</evidence>
<dbReference type="InterPro" id="IPR042251">
    <property type="entry name" value="EutC_C"/>
</dbReference>
<evidence type="ECO:0000256" key="3">
    <source>
        <dbReference type="ARBA" id="ARBA00023285"/>
    </source>
</evidence>
<dbReference type="PIRSF" id="PIRSF018982">
    <property type="entry name" value="EutC"/>
    <property type="match status" value="1"/>
</dbReference>
<dbReference type="KEGG" id="ppn:Palpr_0158"/>
<dbReference type="STRING" id="694427.Palpr_0158"/>
<protein>
    <recommendedName>
        <fullName evidence="5">Ethanolamine ammonia-lyase small subunit</fullName>
        <shortName evidence="5">EAL small subunit</shortName>
        <ecNumber evidence="5">4.3.1.7</ecNumber>
    </recommendedName>
</protein>
<evidence type="ECO:0000256" key="5">
    <source>
        <dbReference type="HAMAP-Rule" id="MF_00601"/>
    </source>
</evidence>
<dbReference type="Gene3D" id="1.10.30.40">
    <property type="entry name" value="Ethanolamine ammonia-lyase light chain (EutC), N-terminal domain"/>
    <property type="match status" value="1"/>
</dbReference>
<dbReference type="OrthoDB" id="114248at2"/>
<dbReference type="GO" id="GO:0031471">
    <property type="term" value="C:ethanolamine degradation polyhedral organelle"/>
    <property type="evidence" value="ECO:0007669"/>
    <property type="project" value="UniProtKB-UniRule"/>
</dbReference>
<reference evidence="6 7" key="2">
    <citation type="journal article" date="2011" name="Stand. Genomic Sci.">
        <title>Complete genome sequence of Paludibacter propionicigenes type strain (WB4).</title>
        <authorList>
            <person name="Gronow S."/>
            <person name="Munk C."/>
            <person name="Lapidus A."/>
            <person name="Nolan M."/>
            <person name="Lucas S."/>
            <person name="Hammon N."/>
            <person name="Deshpande S."/>
            <person name="Cheng J.F."/>
            <person name="Tapia R."/>
            <person name="Han C."/>
            <person name="Goodwin L."/>
            <person name="Pitluck S."/>
            <person name="Liolios K."/>
            <person name="Ivanova N."/>
            <person name="Mavromatis K."/>
            <person name="Mikhailova N."/>
            <person name="Pati A."/>
            <person name="Chen A."/>
            <person name="Palaniappan K."/>
            <person name="Land M."/>
            <person name="Hauser L."/>
            <person name="Chang Y.J."/>
            <person name="Jeffries C.D."/>
            <person name="Brambilla E."/>
            <person name="Rohde M."/>
            <person name="Goker M."/>
            <person name="Detter J.C."/>
            <person name="Woyke T."/>
            <person name="Bristow J."/>
            <person name="Eisen J.A."/>
            <person name="Markowitz V."/>
            <person name="Hugenholtz P."/>
            <person name="Kyrpides N.C."/>
            <person name="Klenk H.P."/>
        </authorList>
    </citation>
    <scope>NUCLEOTIDE SEQUENCE [LARGE SCALE GENOMIC DNA]</scope>
    <source>
        <strain evidence="7">DSM 17365 / JCM 13257 / WB4</strain>
    </source>
</reference>
<comment type="cofactor">
    <cofactor evidence="5">
        <name>adenosylcob(III)alamin</name>
        <dbReference type="ChEBI" id="CHEBI:18408"/>
    </cofactor>
    <text evidence="5">Binds between the large and small subunits.</text>
</comment>
<accession>E4T0G1</accession>
<dbReference type="RefSeq" id="WP_013443689.1">
    <property type="nucleotide sequence ID" value="NC_014734.1"/>
</dbReference>
<dbReference type="AlphaFoldDB" id="E4T0G1"/>
<proteinExistence type="inferred from homology"/>
<feature type="binding site" evidence="5">
    <location>
        <position position="183"/>
    </location>
    <ligand>
        <name>adenosylcob(III)alamin</name>
        <dbReference type="ChEBI" id="CHEBI:18408"/>
    </ligand>
</feature>
<dbReference type="EMBL" id="CP002345">
    <property type="protein sequence ID" value="ADQ78320.1"/>
    <property type="molecule type" value="Genomic_DNA"/>
</dbReference>
<dbReference type="InterPro" id="IPR009246">
    <property type="entry name" value="EutC"/>
</dbReference>
<sequence length="267" mass="29537">MISREEKTIIASSWESLKIHTKARIAIGRCGSSIPTKESLAFKLAHARAIDAVHVPLQKESVKNTLEEICDNQVLLIQSGATDRAVYLQRPDLGRTLSENSIRLIKETQKESAYDIAMVVADGLSSVAIESNIYSLFSLLLPELKRRNYSLAPICVVEQGRVAIADSVAELFNARMSIVFIGERPGLTSPDSMGIYITYAPVNGTTDERRNCISNVRRDGLSYAAANSKLLYLVDESFRRKLSGVNLKDEQDDMQLPESDTSLVLTE</sequence>
<keyword evidence="1 5" id="KW-0846">Cobalamin</keyword>
<dbReference type="GO" id="GO:0009350">
    <property type="term" value="C:ethanolamine ammonia-lyase complex"/>
    <property type="evidence" value="ECO:0007669"/>
    <property type="project" value="UniProtKB-UniRule"/>
</dbReference>